<feature type="compositionally biased region" description="Low complexity" evidence="1">
    <location>
        <begin position="8"/>
        <end position="21"/>
    </location>
</feature>
<proteinExistence type="predicted"/>
<feature type="region of interest" description="Disordered" evidence="1">
    <location>
        <begin position="1"/>
        <end position="21"/>
    </location>
</feature>
<protein>
    <recommendedName>
        <fullName evidence="4">Lipoprotein</fullName>
    </recommendedName>
</protein>
<evidence type="ECO:0000313" key="2">
    <source>
        <dbReference type="EMBL" id="MDT0387259.1"/>
    </source>
</evidence>
<comment type="caution">
    <text evidence="2">The sequence shown here is derived from an EMBL/GenBank/DDBJ whole genome shotgun (WGS) entry which is preliminary data.</text>
</comment>
<organism evidence="2 3">
    <name type="scientific">Streptomyces dubilierae</name>
    <dbReference type="NCBI Taxonomy" id="3075533"/>
    <lineage>
        <taxon>Bacteria</taxon>
        <taxon>Bacillati</taxon>
        <taxon>Actinomycetota</taxon>
        <taxon>Actinomycetes</taxon>
        <taxon>Kitasatosporales</taxon>
        <taxon>Streptomycetaceae</taxon>
        <taxon>Streptomyces</taxon>
    </lineage>
</organism>
<evidence type="ECO:0000256" key="1">
    <source>
        <dbReference type="SAM" id="MobiDB-lite"/>
    </source>
</evidence>
<evidence type="ECO:0008006" key="4">
    <source>
        <dbReference type="Google" id="ProtNLM"/>
    </source>
</evidence>
<dbReference type="Proteomes" id="UP001183586">
    <property type="component" value="Unassembled WGS sequence"/>
</dbReference>
<dbReference type="RefSeq" id="WP_311680007.1">
    <property type="nucleotide sequence ID" value="NZ_JAVREU010000002.1"/>
</dbReference>
<feature type="region of interest" description="Disordered" evidence="1">
    <location>
        <begin position="200"/>
        <end position="240"/>
    </location>
</feature>
<reference evidence="3" key="1">
    <citation type="submission" date="2023-07" db="EMBL/GenBank/DDBJ databases">
        <title>30 novel species of actinomycetes from the DSMZ collection.</title>
        <authorList>
            <person name="Nouioui I."/>
        </authorList>
    </citation>
    <scope>NUCLEOTIDE SEQUENCE [LARGE SCALE GENOMIC DNA]</scope>
    <source>
        <strain evidence="3">DSM 41921</strain>
    </source>
</reference>
<gene>
    <name evidence="2" type="ORF">RM641_07455</name>
</gene>
<evidence type="ECO:0000313" key="3">
    <source>
        <dbReference type="Proteomes" id="UP001183586"/>
    </source>
</evidence>
<dbReference type="EMBL" id="JAVREU010000002">
    <property type="protein sequence ID" value="MDT0387259.1"/>
    <property type="molecule type" value="Genomic_DNA"/>
</dbReference>
<feature type="region of interest" description="Disordered" evidence="1">
    <location>
        <begin position="137"/>
        <end position="174"/>
    </location>
</feature>
<accession>A0ABU2P6H8</accession>
<name>A0ABU2P6H8_9ACTN</name>
<feature type="compositionally biased region" description="Basic and acidic residues" evidence="1">
    <location>
        <begin position="213"/>
        <end position="225"/>
    </location>
</feature>
<keyword evidence="3" id="KW-1185">Reference proteome</keyword>
<sequence length="240" mass="24719">MTVRRPRAAAAARGAGPVAPGRALTAPVARRNRDGGWRRPARVSRLAGLPVLAVLLAGCGIRATEVPTNFGPAPSRVQCSLTEPDGSTQAARGLPVQVFLLCGSQLVTVDRTVRVPDGAADSERRVLIAQGLLDQLAQPPSPAEKEAGYSTDVRGGIAVGGPRPGDPDDTLRLGTAPDSLTSYALAQIVCTFSDSAAAEGDGSVVLAGPGAEPPRRYECTDEVRSRPGSTEPPSKEVAAE</sequence>